<keyword evidence="3" id="KW-1185">Reference proteome</keyword>
<comment type="caution">
    <text evidence="2">The sequence shown here is derived from an EMBL/GenBank/DDBJ whole genome shotgun (WGS) entry which is preliminary data.</text>
</comment>
<accession>A0A9X9LI45</accession>
<proteinExistence type="predicted"/>
<dbReference type="AlphaFoldDB" id="A0A9X9LI45"/>
<organism evidence="2 3">
    <name type="scientific">Gulo gulo</name>
    <name type="common">Wolverine</name>
    <name type="synonym">Gluton</name>
    <dbReference type="NCBI Taxonomy" id="48420"/>
    <lineage>
        <taxon>Eukaryota</taxon>
        <taxon>Metazoa</taxon>
        <taxon>Chordata</taxon>
        <taxon>Craniata</taxon>
        <taxon>Vertebrata</taxon>
        <taxon>Euteleostomi</taxon>
        <taxon>Mammalia</taxon>
        <taxon>Eutheria</taxon>
        <taxon>Laurasiatheria</taxon>
        <taxon>Carnivora</taxon>
        <taxon>Caniformia</taxon>
        <taxon>Musteloidea</taxon>
        <taxon>Mustelidae</taxon>
        <taxon>Guloninae</taxon>
        <taxon>Gulo</taxon>
    </lineage>
</organism>
<evidence type="ECO:0000313" key="3">
    <source>
        <dbReference type="Proteomes" id="UP000269945"/>
    </source>
</evidence>
<dbReference type="Proteomes" id="UP000269945">
    <property type="component" value="Unassembled WGS sequence"/>
</dbReference>
<protein>
    <submittedName>
        <fullName evidence="2">Uncharacterized protein</fullName>
    </submittedName>
</protein>
<evidence type="ECO:0000313" key="2">
    <source>
        <dbReference type="EMBL" id="VCW68722.1"/>
    </source>
</evidence>
<feature type="region of interest" description="Disordered" evidence="1">
    <location>
        <begin position="35"/>
        <end position="62"/>
    </location>
</feature>
<evidence type="ECO:0000256" key="1">
    <source>
        <dbReference type="SAM" id="MobiDB-lite"/>
    </source>
</evidence>
<reference evidence="2 3" key="1">
    <citation type="submission" date="2018-10" db="EMBL/GenBank/DDBJ databases">
        <authorList>
            <person name="Ekblom R."/>
            <person name="Jareborg N."/>
        </authorList>
    </citation>
    <scope>NUCLEOTIDE SEQUENCE [LARGE SCALE GENOMIC DNA]</scope>
    <source>
        <tissue evidence="2">Muscle</tissue>
    </source>
</reference>
<name>A0A9X9LI45_GULGU</name>
<sequence>MCVLGMEWKRPLSIKPNSIFTRTGCPPFPPCAPLGHSNHAGGTHPEPRALPARTRDPSKSKATLHHAARQFVIYVSSLLSFLQKVSKWKVVLFQRLIPVDAERVSTGRRRDRERISSRFPAEQGA</sequence>
<feature type="region of interest" description="Disordered" evidence="1">
    <location>
        <begin position="103"/>
        <end position="125"/>
    </location>
</feature>
<feature type="compositionally biased region" description="Basic and acidic residues" evidence="1">
    <location>
        <begin position="103"/>
        <end position="116"/>
    </location>
</feature>
<dbReference type="EMBL" id="CYRY02004195">
    <property type="protein sequence ID" value="VCW68722.1"/>
    <property type="molecule type" value="Genomic_DNA"/>
</dbReference>
<gene>
    <name evidence="2" type="ORF">BN2614_LOCUS2</name>
</gene>